<sequence length="216" mass="25221">MKDSIYILLISLLFTGCDMSSSGVAEAERELEQRAIQEEIDDYRRTLPITDLNHPEYVLPQDPGSAGKDELLGIDSNDNGIRDDVEIYIYNRYKNEPNHKRVLIAIASQYAKATQKILVDPENAYDNETYKIMHDSYDCTFYWYRKYTKNLDTTAKRIEFRKSNDPIDDDISKEIFNTYERNKAYIEYNGALGGKVFKDRMSKIEHCDRNINILDK</sequence>
<dbReference type="EMBL" id="CACVAW010000002">
    <property type="protein sequence ID" value="CAA6800098.1"/>
    <property type="molecule type" value="Genomic_DNA"/>
</dbReference>
<evidence type="ECO:0008006" key="2">
    <source>
        <dbReference type="Google" id="ProtNLM"/>
    </source>
</evidence>
<proteinExistence type="predicted"/>
<dbReference type="AlphaFoldDB" id="A0A6S6RW32"/>
<gene>
    <name evidence="1" type="ORF">HELGO_WM10644</name>
</gene>
<protein>
    <recommendedName>
        <fullName evidence="2">Lipoprotein</fullName>
    </recommendedName>
</protein>
<name>A0A6S6RW32_9BACT</name>
<evidence type="ECO:0000313" key="1">
    <source>
        <dbReference type="EMBL" id="CAA6800098.1"/>
    </source>
</evidence>
<accession>A0A6S6RW32</accession>
<dbReference type="PROSITE" id="PS51257">
    <property type="entry name" value="PROKAR_LIPOPROTEIN"/>
    <property type="match status" value="1"/>
</dbReference>
<organism evidence="1">
    <name type="scientific">uncultured Campylobacterales bacterium</name>
    <dbReference type="NCBI Taxonomy" id="352960"/>
    <lineage>
        <taxon>Bacteria</taxon>
        <taxon>Pseudomonadati</taxon>
        <taxon>Campylobacterota</taxon>
        <taxon>Epsilonproteobacteria</taxon>
        <taxon>Campylobacterales</taxon>
        <taxon>environmental samples</taxon>
    </lineage>
</organism>
<reference evidence="1" key="1">
    <citation type="submission" date="2020-01" db="EMBL/GenBank/DDBJ databases">
        <authorList>
            <person name="Meier V. D."/>
            <person name="Meier V D."/>
        </authorList>
    </citation>
    <scope>NUCLEOTIDE SEQUENCE</scope>
    <source>
        <strain evidence="1">HLG_WM_MAG_12</strain>
    </source>
</reference>